<dbReference type="RefSeq" id="WP_011758901.1">
    <property type="nucleotide sequence ID" value="NC_008700.1"/>
</dbReference>
<dbReference type="Proteomes" id="UP000009175">
    <property type="component" value="Chromosome"/>
</dbReference>
<dbReference type="EMBL" id="CP000507">
    <property type="protein sequence ID" value="ABL98991.1"/>
    <property type="molecule type" value="Genomic_DNA"/>
</dbReference>
<proteinExistence type="predicted"/>
<dbReference type="KEGG" id="saz:Sama_0784"/>
<dbReference type="OrthoDB" id="6228912at2"/>
<dbReference type="AlphaFoldDB" id="A1S3N5"/>
<accession>A1S3N5</accession>
<dbReference type="HOGENOM" id="CLU_2620074_0_0_6"/>
<evidence type="ECO:0000313" key="2">
    <source>
        <dbReference type="EMBL" id="ABL98991.1"/>
    </source>
</evidence>
<feature type="region of interest" description="Disordered" evidence="1">
    <location>
        <begin position="55"/>
        <end position="78"/>
    </location>
</feature>
<dbReference type="STRING" id="326297.Sama_0784"/>
<gene>
    <name evidence="2" type="ordered locus">Sama_0784</name>
</gene>
<reference evidence="2 3" key="1">
    <citation type="submission" date="2006-12" db="EMBL/GenBank/DDBJ databases">
        <title>Complete sequence of Shewanella amazonensis SB2B.</title>
        <authorList>
            <consortium name="US DOE Joint Genome Institute"/>
            <person name="Copeland A."/>
            <person name="Lucas S."/>
            <person name="Lapidus A."/>
            <person name="Barry K."/>
            <person name="Detter J.C."/>
            <person name="Glavina del Rio T."/>
            <person name="Hammon N."/>
            <person name="Israni S."/>
            <person name="Dalin E."/>
            <person name="Tice H."/>
            <person name="Pitluck S."/>
            <person name="Munk A.C."/>
            <person name="Brettin T."/>
            <person name="Bruce D."/>
            <person name="Han C."/>
            <person name="Tapia R."/>
            <person name="Gilna P."/>
            <person name="Schmutz J."/>
            <person name="Larimer F."/>
            <person name="Land M."/>
            <person name="Hauser L."/>
            <person name="Kyrpides N."/>
            <person name="Mikhailova N."/>
            <person name="Fredrickson J."/>
            <person name="Richardson P."/>
        </authorList>
    </citation>
    <scope>NUCLEOTIDE SEQUENCE [LARGE SCALE GENOMIC DNA]</scope>
    <source>
        <strain evidence="3">ATCC BAA-1098 / SB2B</strain>
    </source>
</reference>
<feature type="compositionally biased region" description="Acidic residues" evidence="1">
    <location>
        <begin position="55"/>
        <end position="71"/>
    </location>
</feature>
<name>A1S3N5_SHEAM</name>
<protein>
    <submittedName>
        <fullName evidence="2">Uncharacterized protein</fullName>
    </submittedName>
</protein>
<evidence type="ECO:0000256" key="1">
    <source>
        <dbReference type="SAM" id="MobiDB-lite"/>
    </source>
</evidence>
<organism evidence="2 3">
    <name type="scientific">Shewanella amazonensis (strain ATCC BAA-1098 / SB2B)</name>
    <dbReference type="NCBI Taxonomy" id="326297"/>
    <lineage>
        <taxon>Bacteria</taxon>
        <taxon>Pseudomonadati</taxon>
        <taxon>Pseudomonadota</taxon>
        <taxon>Gammaproteobacteria</taxon>
        <taxon>Alteromonadales</taxon>
        <taxon>Shewanellaceae</taxon>
        <taxon>Shewanella</taxon>
    </lineage>
</organism>
<evidence type="ECO:0000313" key="3">
    <source>
        <dbReference type="Proteomes" id="UP000009175"/>
    </source>
</evidence>
<keyword evidence="3" id="KW-1185">Reference proteome</keyword>
<sequence>MNQAVEILAKLGSNTAVSLDALPAHIAAMIEAKDIQALKAELDVTPDVFCVFFPAEDEPEKEQQENEEEDEAPKAVNA</sequence>